<feature type="transmembrane region" description="Helical" evidence="1">
    <location>
        <begin position="212"/>
        <end position="230"/>
    </location>
</feature>
<comment type="caution">
    <text evidence="2">The sequence shown here is derived from an EMBL/GenBank/DDBJ whole genome shotgun (WGS) entry which is preliminary data.</text>
</comment>
<accession>A0ABT2W2G6</accession>
<keyword evidence="1" id="KW-0472">Membrane</keyword>
<dbReference type="RefSeq" id="WP_263001564.1">
    <property type="nucleotide sequence ID" value="NZ_JAOTEM010000001.1"/>
</dbReference>
<name>A0ABT2W2G6_9FLAO</name>
<sequence length="233" mass="26546">MMIKDKQKSFINEDVKYFAKLFGRATFSFLKINLIGQFAIAILCITTIMLIITQTYSSGGGPVYTSGEAAVAVLFMQRPIAFGLAVISILASPFLLFSMGNKYVMFKTINRLIADKGENLLFPILDKLLLKVKEHQPELFRQGVDKTKLQLRILQEIRDSKQNKWLKKIIAFGFKKVDLNEIDFKDENVSFSEIIKVKIIDQLKSISEPSRLFFWVILGINVLILVLTVFKAI</sequence>
<reference evidence="3" key="1">
    <citation type="submission" date="2023-07" db="EMBL/GenBank/DDBJ databases">
        <title>Chryseobacterium sp. strain PBS4-4 Genome sequencing and assembly.</title>
        <authorList>
            <person name="Jung Y."/>
        </authorList>
    </citation>
    <scope>NUCLEOTIDE SEQUENCE [LARGE SCALE GENOMIC DNA]</scope>
    <source>
        <strain evidence="3">PBS4-4</strain>
    </source>
</reference>
<dbReference type="EMBL" id="JAOTEM010000001">
    <property type="protein sequence ID" value="MCU7616103.1"/>
    <property type="molecule type" value="Genomic_DNA"/>
</dbReference>
<dbReference type="Proteomes" id="UP001208649">
    <property type="component" value="Unassembled WGS sequence"/>
</dbReference>
<feature type="transmembrane region" description="Helical" evidence="1">
    <location>
        <begin position="76"/>
        <end position="97"/>
    </location>
</feature>
<protein>
    <submittedName>
        <fullName evidence="2">Uncharacterized protein</fullName>
    </submittedName>
</protein>
<proteinExistence type="predicted"/>
<organism evidence="2 3">
    <name type="scientific">Chryseobacterium edaphi</name>
    <dbReference type="NCBI Taxonomy" id="2976532"/>
    <lineage>
        <taxon>Bacteria</taxon>
        <taxon>Pseudomonadati</taxon>
        <taxon>Bacteroidota</taxon>
        <taxon>Flavobacteriia</taxon>
        <taxon>Flavobacteriales</taxon>
        <taxon>Weeksellaceae</taxon>
        <taxon>Chryseobacterium group</taxon>
        <taxon>Chryseobacterium</taxon>
    </lineage>
</organism>
<gene>
    <name evidence="2" type="ORF">NZ698_02735</name>
</gene>
<evidence type="ECO:0000313" key="3">
    <source>
        <dbReference type="Proteomes" id="UP001208649"/>
    </source>
</evidence>
<evidence type="ECO:0000313" key="2">
    <source>
        <dbReference type="EMBL" id="MCU7616103.1"/>
    </source>
</evidence>
<evidence type="ECO:0000256" key="1">
    <source>
        <dbReference type="SAM" id="Phobius"/>
    </source>
</evidence>
<keyword evidence="3" id="KW-1185">Reference proteome</keyword>
<feature type="transmembrane region" description="Helical" evidence="1">
    <location>
        <begin position="34"/>
        <end position="56"/>
    </location>
</feature>
<keyword evidence="1" id="KW-1133">Transmembrane helix</keyword>
<keyword evidence="1" id="KW-0812">Transmembrane</keyword>